<accession>A0AAI9US98</accession>
<evidence type="ECO:0000313" key="4">
    <source>
        <dbReference type="Proteomes" id="UP001239213"/>
    </source>
</evidence>
<dbReference type="EMBL" id="MPDP01000266">
    <property type="protein sequence ID" value="KAK1463787.1"/>
    <property type="molecule type" value="Genomic_DNA"/>
</dbReference>
<keyword evidence="4" id="KW-1185">Reference proteome</keyword>
<proteinExistence type="predicted"/>
<sequence length="374" mass="41788">MCQLKLWGKSEEGEGQLARTLGLLCQQAVFFFYGTWPHWVACWDVTIFHRIARGRKREAALGCQIRGRARVGARFLLLLLILLGCAVAEAIEYPYDHGHAYDMGWLEVLERDEEAKKGSPGLAAGTVLSPEGRWVRGNSGTGTAQQSTGHHQMAVEVLRKACRSSPYESSIPVRFKAPEGTSRGSKRGRIAATGRLAFVTAAFLSFLLRAMQRDLTVNHKPRNRQTAGCNMGTYDGNNREWFGSESQENMPSFCLRCLLWSPQYTIIRVQINWHAGIRYKVKVGEQCGDGVFAGLGTYSQAFSKAIILLPGSDRSKSPRPSAILSMLDHGSMDLEDGLPLIDFLIWAYFAGKREAEVVGTHREETPSWWMMWNP</sequence>
<evidence type="ECO:0000256" key="1">
    <source>
        <dbReference type="SAM" id="MobiDB-lite"/>
    </source>
</evidence>
<dbReference type="AlphaFoldDB" id="A0AAI9US98"/>
<feature type="compositionally biased region" description="Polar residues" evidence="1">
    <location>
        <begin position="141"/>
        <end position="150"/>
    </location>
</feature>
<feature type="transmembrane region" description="Helical" evidence="2">
    <location>
        <begin position="75"/>
        <end position="95"/>
    </location>
</feature>
<keyword evidence="2" id="KW-0812">Transmembrane</keyword>
<organism evidence="3 4">
    <name type="scientific">Colletotrichum cuscutae</name>
    <dbReference type="NCBI Taxonomy" id="1209917"/>
    <lineage>
        <taxon>Eukaryota</taxon>
        <taxon>Fungi</taxon>
        <taxon>Dikarya</taxon>
        <taxon>Ascomycota</taxon>
        <taxon>Pezizomycotina</taxon>
        <taxon>Sordariomycetes</taxon>
        <taxon>Hypocreomycetidae</taxon>
        <taxon>Glomerellales</taxon>
        <taxon>Glomerellaceae</taxon>
        <taxon>Colletotrichum</taxon>
        <taxon>Colletotrichum acutatum species complex</taxon>
    </lineage>
</organism>
<keyword evidence="2" id="KW-0472">Membrane</keyword>
<evidence type="ECO:0000256" key="2">
    <source>
        <dbReference type="SAM" id="Phobius"/>
    </source>
</evidence>
<evidence type="ECO:0000313" key="3">
    <source>
        <dbReference type="EMBL" id="KAK1463787.1"/>
    </source>
</evidence>
<comment type="caution">
    <text evidence="3">The sequence shown here is derived from an EMBL/GenBank/DDBJ whole genome shotgun (WGS) entry which is preliminary data.</text>
</comment>
<feature type="region of interest" description="Disordered" evidence="1">
    <location>
        <begin position="118"/>
        <end position="150"/>
    </location>
</feature>
<reference evidence="3" key="1">
    <citation type="submission" date="2016-11" db="EMBL/GenBank/DDBJ databases">
        <title>The genome sequence of Colletotrichum cuscutae.</title>
        <authorList>
            <person name="Baroncelli R."/>
        </authorList>
    </citation>
    <scope>NUCLEOTIDE SEQUENCE</scope>
    <source>
        <strain evidence="3">IMI 304802</strain>
    </source>
</reference>
<protein>
    <submittedName>
        <fullName evidence="3">Uncharacterized protein</fullName>
    </submittedName>
</protein>
<keyword evidence="2" id="KW-1133">Transmembrane helix</keyword>
<name>A0AAI9US98_9PEZI</name>
<feature type="transmembrane region" description="Helical" evidence="2">
    <location>
        <begin position="190"/>
        <end position="210"/>
    </location>
</feature>
<dbReference type="Proteomes" id="UP001239213">
    <property type="component" value="Unassembled WGS sequence"/>
</dbReference>
<gene>
    <name evidence="3" type="ORF">CCUS01_08201</name>
</gene>